<dbReference type="KEGG" id="swp:swp_0471"/>
<dbReference type="HOGENOM" id="CLU_3358445_0_0_6"/>
<dbReference type="EMBL" id="CP000472">
    <property type="protein sequence ID" value="ACJ27302.1"/>
    <property type="molecule type" value="Genomic_DNA"/>
</dbReference>
<sequence>MVWQAKNLAFDREVFIDNIGDLTWGYFVSLAYLLHL</sequence>
<accession>B8CI26</accession>
<organism evidence="1 2">
    <name type="scientific">Shewanella piezotolerans (strain WP3 / JCM 13877)</name>
    <dbReference type="NCBI Taxonomy" id="225849"/>
    <lineage>
        <taxon>Bacteria</taxon>
        <taxon>Pseudomonadati</taxon>
        <taxon>Pseudomonadota</taxon>
        <taxon>Gammaproteobacteria</taxon>
        <taxon>Alteromonadales</taxon>
        <taxon>Shewanellaceae</taxon>
        <taxon>Shewanella</taxon>
    </lineage>
</organism>
<keyword evidence="2" id="KW-1185">Reference proteome</keyword>
<evidence type="ECO:0000313" key="1">
    <source>
        <dbReference type="EMBL" id="ACJ27302.1"/>
    </source>
</evidence>
<proteinExistence type="predicted"/>
<dbReference type="AlphaFoldDB" id="B8CI26"/>
<dbReference type="Proteomes" id="UP000000753">
    <property type="component" value="Chromosome"/>
</dbReference>
<reference evidence="1 2" key="1">
    <citation type="journal article" date="2008" name="PLoS ONE">
        <title>Environmental adaptation: genomic analysis of the piezotolerant and psychrotolerant deep-sea iron reducing bacterium Shewanella piezotolerans WP3.</title>
        <authorList>
            <person name="Wang F."/>
            <person name="Wang J."/>
            <person name="Jian H."/>
            <person name="Zhang B."/>
            <person name="Li S."/>
            <person name="Wang F."/>
            <person name="Zeng X."/>
            <person name="Gao L."/>
            <person name="Bartlett D.H."/>
            <person name="Yu J."/>
            <person name="Hu S."/>
            <person name="Xiao X."/>
        </authorList>
    </citation>
    <scope>NUCLEOTIDE SEQUENCE [LARGE SCALE GENOMIC DNA]</scope>
    <source>
        <strain evidence="2">WP3 / JCM 13877</strain>
    </source>
</reference>
<protein>
    <submittedName>
        <fullName evidence="1">Uncharacterized protein</fullName>
    </submittedName>
</protein>
<name>B8CI26_SHEPW</name>
<gene>
    <name evidence="1" type="ordered locus">swp_0471</name>
</gene>
<evidence type="ECO:0000313" key="2">
    <source>
        <dbReference type="Proteomes" id="UP000000753"/>
    </source>
</evidence>